<evidence type="ECO:0000313" key="2">
    <source>
        <dbReference type="Proteomes" id="UP000004633"/>
    </source>
</evidence>
<protein>
    <submittedName>
        <fullName evidence="1">Uncharacterized protein</fullName>
    </submittedName>
</protein>
<evidence type="ECO:0000313" key="1">
    <source>
        <dbReference type="EMBL" id="EFW29308.1"/>
    </source>
</evidence>
<dbReference type="STRING" id="749551.HMPREF9555_01528"/>
<organism evidence="1 2">
    <name type="scientific">Selenomonas artemidis F0399</name>
    <dbReference type="NCBI Taxonomy" id="749551"/>
    <lineage>
        <taxon>Bacteria</taxon>
        <taxon>Bacillati</taxon>
        <taxon>Bacillota</taxon>
        <taxon>Negativicutes</taxon>
        <taxon>Selenomonadales</taxon>
        <taxon>Selenomonadaceae</taxon>
        <taxon>Selenomonas</taxon>
    </lineage>
</organism>
<reference evidence="1 2" key="1">
    <citation type="submission" date="2010-08" db="EMBL/GenBank/DDBJ databases">
        <authorList>
            <person name="Weinstock G."/>
            <person name="Sodergren E."/>
            <person name="Clifton S."/>
            <person name="Fulton L."/>
            <person name="Fulton B."/>
            <person name="Courtney L."/>
            <person name="Fronick C."/>
            <person name="Harrison M."/>
            <person name="Strong C."/>
            <person name="Farmer C."/>
            <person name="Delahaunty K."/>
            <person name="Markovic C."/>
            <person name="Hall O."/>
            <person name="Minx P."/>
            <person name="Tomlinson C."/>
            <person name="Mitreva M."/>
            <person name="Hou S."/>
            <person name="Chen J."/>
            <person name="Wollam A."/>
            <person name="Pepin K.H."/>
            <person name="Johnson M."/>
            <person name="Bhonagiri V."/>
            <person name="Zhang X."/>
            <person name="Suruliraj S."/>
            <person name="Warren W."/>
            <person name="Chinwalla A."/>
            <person name="Mardis E.R."/>
            <person name="Wilson R.K."/>
        </authorList>
    </citation>
    <scope>NUCLEOTIDE SEQUENCE [LARGE SCALE GENOMIC DNA]</scope>
    <source>
        <strain evidence="1 2">F0399</strain>
    </source>
</reference>
<accession>E7N3F2</accession>
<sequence>MINERKIEMRGAVHIYVNKKDREIYLLKEYKTKIGYWTGMGYLIQTARESLKKEVLICIRDSISAYQQEIEPTEPFKSSPYKTWNKFFKYHDSISCEYNLETEEYCIEMWTREEKTHSYSSPAPGFEFILTKEEFNEKFDEIMDFLISNVKMIK</sequence>
<dbReference type="EMBL" id="AECV01000031">
    <property type="protein sequence ID" value="EFW29308.1"/>
    <property type="molecule type" value="Genomic_DNA"/>
</dbReference>
<keyword evidence="2" id="KW-1185">Reference proteome</keyword>
<comment type="caution">
    <text evidence="1">The sequence shown here is derived from an EMBL/GenBank/DDBJ whole genome shotgun (WGS) entry which is preliminary data.</text>
</comment>
<name>E7N3F2_9FIRM</name>
<dbReference type="HOGENOM" id="CLU_1833830_0_0_9"/>
<dbReference type="Proteomes" id="UP000004633">
    <property type="component" value="Unassembled WGS sequence"/>
</dbReference>
<proteinExistence type="predicted"/>
<gene>
    <name evidence="1" type="ORF">HMPREF9555_01528</name>
</gene>
<dbReference type="AlphaFoldDB" id="E7N3F2"/>